<dbReference type="Pfam" id="PF20180">
    <property type="entry name" value="UQCC2_CBP6"/>
    <property type="match status" value="1"/>
</dbReference>
<dbReference type="OrthoDB" id="16028at2759"/>
<name>A0A152A9M0_TIELA</name>
<dbReference type="AlphaFoldDB" id="A0A152A9M0"/>
<reference evidence="1 2" key="1">
    <citation type="submission" date="2015-12" db="EMBL/GenBank/DDBJ databases">
        <title>Dictyostelia acquired genes for synthesis and detection of signals that induce cell-type specialization by lateral gene transfer from prokaryotes.</title>
        <authorList>
            <person name="Gloeckner G."/>
            <person name="Schaap P."/>
        </authorList>
    </citation>
    <scope>NUCLEOTIDE SEQUENCE [LARGE SCALE GENOMIC DNA]</scope>
    <source>
        <strain evidence="1 2">TK</strain>
    </source>
</reference>
<evidence type="ECO:0000313" key="1">
    <source>
        <dbReference type="EMBL" id="KYR02757.1"/>
    </source>
</evidence>
<dbReference type="Proteomes" id="UP000076078">
    <property type="component" value="Unassembled WGS sequence"/>
</dbReference>
<comment type="caution">
    <text evidence="1">The sequence shown here is derived from an EMBL/GenBank/DDBJ whole genome shotgun (WGS) entry which is preliminary data.</text>
</comment>
<protein>
    <recommendedName>
        <fullName evidence="3">LYR motif-containing protein 4</fullName>
    </recommendedName>
</protein>
<dbReference type="FunCoup" id="A0A152A9M0">
    <property type="interactions" value="2"/>
</dbReference>
<keyword evidence="2" id="KW-1185">Reference proteome</keyword>
<organism evidence="1 2">
    <name type="scientific">Tieghemostelium lacteum</name>
    <name type="common">Slime mold</name>
    <name type="synonym">Dictyostelium lacteum</name>
    <dbReference type="NCBI Taxonomy" id="361077"/>
    <lineage>
        <taxon>Eukaryota</taxon>
        <taxon>Amoebozoa</taxon>
        <taxon>Evosea</taxon>
        <taxon>Eumycetozoa</taxon>
        <taxon>Dictyostelia</taxon>
        <taxon>Dictyosteliales</taxon>
        <taxon>Raperosteliaceae</taxon>
        <taxon>Tieghemostelium</taxon>
    </lineage>
</organism>
<sequence>MNRSKTLQLYRGLIRASKLFLIESRKERCLSQHLLGNFKKQFRDNKNLTDSKEISNQITQANNNYNVLKDLLENKYIQKYPCSVRVRPIVVSKSNYLLSTKSQKTIKAKKWGFLDRLRIVFGNENEK</sequence>
<evidence type="ECO:0008006" key="3">
    <source>
        <dbReference type="Google" id="ProtNLM"/>
    </source>
</evidence>
<dbReference type="OMA" id="KMKSKKW"/>
<dbReference type="InParanoid" id="A0A152A9M0"/>
<accession>A0A152A9M0</accession>
<proteinExistence type="predicted"/>
<gene>
    <name evidence="1" type="ORF">DLAC_00220</name>
</gene>
<evidence type="ECO:0000313" key="2">
    <source>
        <dbReference type="Proteomes" id="UP000076078"/>
    </source>
</evidence>
<dbReference type="EMBL" id="LODT01000001">
    <property type="protein sequence ID" value="KYR02757.1"/>
    <property type="molecule type" value="Genomic_DNA"/>
</dbReference>